<name>A0A6I4HZB0_9SPHI</name>
<reference evidence="1 2" key="1">
    <citation type="submission" date="2020-12" db="EMBL/GenBank/DDBJ databases">
        <title>HMF7856_wgs.fasta genome submission.</title>
        <authorList>
            <person name="Kang H."/>
            <person name="Kim H."/>
            <person name="Joh K."/>
        </authorList>
    </citation>
    <scope>NUCLEOTIDE SEQUENCE [LARGE SCALE GENOMIC DNA]</scope>
    <source>
        <strain evidence="1 2">HMF7856</strain>
    </source>
</reference>
<dbReference type="KEGG" id="mgik:GO620_014245"/>
<evidence type="ECO:0000313" key="2">
    <source>
        <dbReference type="Proteomes" id="UP000429232"/>
    </source>
</evidence>
<keyword evidence="2" id="KW-1185">Reference proteome</keyword>
<proteinExistence type="predicted"/>
<gene>
    <name evidence="1" type="ORF">GO620_014245</name>
</gene>
<dbReference type="EMBL" id="CP066775">
    <property type="protein sequence ID" value="QQL51584.1"/>
    <property type="molecule type" value="Genomic_DNA"/>
</dbReference>
<evidence type="ECO:0000313" key="1">
    <source>
        <dbReference type="EMBL" id="QQL51584.1"/>
    </source>
</evidence>
<dbReference type="AlphaFoldDB" id="A0A6I4HZB0"/>
<accession>A0A6I4HZB0</accession>
<protein>
    <submittedName>
        <fullName evidence="1">DUF2752 domain-containing protein</fullName>
    </submittedName>
</protein>
<dbReference type="InterPro" id="IPR021215">
    <property type="entry name" value="DUF2752"/>
</dbReference>
<dbReference type="Proteomes" id="UP000429232">
    <property type="component" value="Chromosome"/>
</dbReference>
<sequence>MKLLKNNFELIFWLMAIVALGVTNPGSDSHFVLCPLRLMGITWCPGCGIGHAISYLIHGDIGNSLKAHWLGIPALFVTFYRIWSLICIQIFKFKELKTYSHE</sequence>
<organism evidence="1 2">
    <name type="scientific">Mucilaginibacter ginkgonis</name>
    <dbReference type="NCBI Taxonomy" id="2682091"/>
    <lineage>
        <taxon>Bacteria</taxon>
        <taxon>Pseudomonadati</taxon>
        <taxon>Bacteroidota</taxon>
        <taxon>Sphingobacteriia</taxon>
        <taxon>Sphingobacteriales</taxon>
        <taxon>Sphingobacteriaceae</taxon>
        <taxon>Mucilaginibacter</taxon>
    </lineage>
</organism>
<dbReference type="Pfam" id="PF10825">
    <property type="entry name" value="DUF2752"/>
    <property type="match status" value="1"/>
</dbReference>